<dbReference type="Proteomes" id="UP000789375">
    <property type="component" value="Unassembled WGS sequence"/>
</dbReference>
<dbReference type="EMBL" id="CAJVPP010000186">
    <property type="protein sequence ID" value="CAG8452672.1"/>
    <property type="molecule type" value="Genomic_DNA"/>
</dbReference>
<dbReference type="SUPFAM" id="SSF52047">
    <property type="entry name" value="RNI-like"/>
    <property type="match status" value="1"/>
</dbReference>
<dbReference type="AlphaFoldDB" id="A0A9N8VER1"/>
<reference evidence="1" key="1">
    <citation type="submission" date="2021-06" db="EMBL/GenBank/DDBJ databases">
        <authorList>
            <person name="Kallberg Y."/>
            <person name="Tangrot J."/>
            <person name="Rosling A."/>
        </authorList>
    </citation>
    <scope>NUCLEOTIDE SEQUENCE</scope>
    <source>
        <strain evidence="1">87-6 pot B 2015</strain>
    </source>
</reference>
<gene>
    <name evidence="1" type="ORF">FMOSSE_LOCUS1608</name>
</gene>
<accession>A0A9N8VER1</accession>
<comment type="caution">
    <text evidence="1">The sequence shown here is derived from an EMBL/GenBank/DDBJ whole genome shotgun (WGS) entry which is preliminary data.</text>
</comment>
<name>A0A9N8VER1_FUNMO</name>
<evidence type="ECO:0000313" key="1">
    <source>
        <dbReference type="EMBL" id="CAG8452672.1"/>
    </source>
</evidence>
<proteinExistence type="predicted"/>
<organism evidence="1 2">
    <name type="scientific">Funneliformis mosseae</name>
    <name type="common">Endomycorrhizal fungus</name>
    <name type="synonym">Glomus mosseae</name>
    <dbReference type="NCBI Taxonomy" id="27381"/>
    <lineage>
        <taxon>Eukaryota</taxon>
        <taxon>Fungi</taxon>
        <taxon>Fungi incertae sedis</taxon>
        <taxon>Mucoromycota</taxon>
        <taxon>Glomeromycotina</taxon>
        <taxon>Glomeromycetes</taxon>
        <taxon>Glomerales</taxon>
        <taxon>Glomeraceae</taxon>
        <taxon>Funneliformis</taxon>
    </lineage>
</organism>
<sequence length="504" mass="58497">MTNVRLPTECLLKIFENFSPEYHFWNEDYKLLHKCILVDREWCITAVSILWREPLDWIHFSVGTSRNEDRLSSIVSTYLSCLPQEVKSNLIQDGINLPLNYSNPLFDYPKFLQSLDYGTLYKSINGWLKITRQLRELNKLNVTYKVFQVFNSLSKLFMDKCHLKRLHFSKGAKVDFILPLTTLPNANICLANLTTFMCEGCTMPEIMFAAAKICKYISEFQIFCCCKDNKGLATLIESQKVPLKYIFIKATKSGNFPFLGRALRKRVHSVRDLWIHGHCSMMDTFSTSHDLQHLFIYPTTNTITVDRKSMEKFVNSKFTQLRELEISLKVITLKQLCTLIRNTGGVFESILILWSEPPDVENLTLLAETVIQYGKNLNYYEAPFSHESIHYLPLLFQSCQKLEVLHILSKEEEEGFIYDISDIFSKLGEIVPLSLQKFVINHTWDVSAEALEAFLFYCSKRLKTKLDFNLDNTTSDHDLILYRYSLKGVCTFGSNDFASDYYIC</sequence>
<protein>
    <submittedName>
        <fullName evidence="1">4632_t:CDS:1</fullName>
    </submittedName>
</protein>
<evidence type="ECO:0000313" key="2">
    <source>
        <dbReference type="Proteomes" id="UP000789375"/>
    </source>
</evidence>
<keyword evidence="2" id="KW-1185">Reference proteome</keyword>